<dbReference type="Proteomes" id="UP001595833">
    <property type="component" value="Unassembled WGS sequence"/>
</dbReference>
<feature type="compositionally biased region" description="Low complexity" evidence="1">
    <location>
        <begin position="157"/>
        <end position="170"/>
    </location>
</feature>
<name>A0ABV9YBG6_9PSEU</name>
<sequence>MKLARAGAFLGALTATFATSAILATPASAHNWKVTPDCKDGQASVQVQLIHYAPESRDKANRIKVTVNGETIADKDFGANLDEKFTAPADVEREFVVKVTAHDGNQHSFTQKKTVQPCPVQPPAEQPPAEQPPAEEPPAEQPPAEEPPAEQPPAEQPPAESSVPVSPTASVAPTSVVPIAAEETPLANTGASIAIPLVIGVVLLGGGAALLIMQRKRAARD</sequence>
<evidence type="ECO:0000256" key="3">
    <source>
        <dbReference type="SAM" id="SignalP"/>
    </source>
</evidence>
<reference evidence="5" key="1">
    <citation type="journal article" date="2019" name="Int. J. Syst. Evol. Microbiol.">
        <title>The Global Catalogue of Microorganisms (GCM) 10K type strain sequencing project: providing services to taxonomists for standard genome sequencing and annotation.</title>
        <authorList>
            <consortium name="The Broad Institute Genomics Platform"/>
            <consortium name="The Broad Institute Genome Sequencing Center for Infectious Disease"/>
            <person name="Wu L."/>
            <person name="Ma J."/>
        </authorList>
    </citation>
    <scope>NUCLEOTIDE SEQUENCE [LARGE SCALE GENOMIC DNA]</scope>
    <source>
        <strain evidence="5">KCTC 12848</strain>
    </source>
</reference>
<keyword evidence="2" id="KW-1133">Transmembrane helix</keyword>
<accession>A0ABV9YBG6</accession>
<proteinExistence type="predicted"/>
<keyword evidence="2" id="KW-0472">Membrane</keyword>
<comment type="caution">
    <text evidence="4">The sequence shown here is derived from an EMBL/GenBank/DDBJ whole genome shotgun (WGS) entry which is preliminary data.</text>
</comment>
<evidence type="ECO:0000313" key="5">
    <source>
        <dbReference type="Proteomes" id="UP001595833"/>
    </source>
</evidence>
<feature type="chain" id="PRO_5045220468" evidence="3">
    <location>
        <begin position="21"/>
        <end position="221"/>
    </location>
</feature>
<feature type="region of interest" description="Disordered" evidence="1">
    <location>
        <begin position="107"/>
        <end position="170"/>
    </location>
</feature>
<keyword evidence="3" id="KW-0732">Signal</keyword>
<dbReference type="RefSeq" id="WP_344039172.1">
    <property type="nucleotide sequence ID" value="NZ_BAAAKE010000015.1"/>
</dbReference>
<evidence type="ECO:0000256" key="1">
    <source>
        <dbReference type="SAM" id="MobiDB-lite"/>
    </source>
</evidence>
<gene>
    <name evidence="4" type="ORF">ACFPFM_36255</name>
</gene>
<feature type="compositionally biased region" description="Pro residues" evidence="1">
    <location>
        <begin position="119"/>
        <end position="156"/>
    </location>
</feature>
<evidence type="ECO:0000313" key="4">
    <source>
        <dbReference type="EMBL" id="MFC5059199.1"/>
    </source>
</evidence>
<feature type="signal peptide" evidence="3">
    <location>
        <begin position="1"/>
        <end position="20"/>
    </location>
</feature>
<keyword evidence="2" id="KW-0812">Transmembrane</keyword>
<keyword evidence="5" id="KW-1185">Reference proteome</keyword>
<evidence type="ECO:0000256" key="2">
    <source>
        <dbReference type="SAM" id="Phobius"/>
    </source>
</evidence>
<organism evidence="4 5">
    <name type="scientific">Saccharothrix xinjiangensis</name>
    <dbReference type="NCBI Taxonomy" id="204798"/>
    <lineage>
        <taxon>Bacteria</taxon>
        <taxon>Bacillati</taxon>
        <taxon>Actinomycetota</taxon>
        <taxon>Actinomycetes</taxon>
        <taxon>Pseudonocardiales</taxon>
        <taxon>Pseudonocardiaceae</taxon>
        <taxon>Saccharothrix</taxon>
    </lineage>
</organism>
<protein>
    <submittedName>
        <fullName evidence="4">LPXTG cell wall anchor domain-containing protein</fullName>
    </submittedName>
</protein>
<dbReference type="NCBIfam" id="TIGR01167">
    <property type="entry name" value="LPXTG_anchor"/>
    <property type="match status" value="1"/>
</dbReference>
<dbReference type="EMBL" id="JBHSJB010000037">
    <property type="protein sequence ID" value="MFC5059199.1"/>
    <property type="molecule type" value="Genomic_DNA"/>
</dbReference>
<feature type="transmembrane region" description="Helical" evidence="2">
    <location>
        <begin position="193"/>
        <end position="213"/>
    </location>
</feature>